<dbReference type="InterPro" id="IPR051458">
    <property type="entry name" value="Cyt/Met_Dipeptidase"/>
</dbReference>
<evidence type="ECO:0000313" key="6">
    <source>
        <dbReference type="Proteomes" id="UP000198356"/>
    </source>
</evidence>
<dbReference type="AlphaFoldDB" id="A0A239MK64"/>
<dbReference type="Proteomes" id="UP000198356">
    <property type="component" value="Unassembled WGS sequence"/>
</dbReference>
<dbReference type="PANTHER" id="PTHR43270">
    <property type="entry name" value="BETA-ALA-HIS DIPEPTIDASE"/>
    <property type="match status" value="1"/>
</dbReference>
<evidence type="ECO:0000256" key="1">
    <source>
        <dbReference type="ARBA" id="ARBA00022670"/>
    </source>
</evidence>
<dbReference type="Pfam" id="PF01546">
    <property type="entry name" value="Peptidase_M20"/>
    <property type="match status" value="1"/>
</dbReference>
<dbReference type="GO" id="GO:0008233">
    <property type="term" value="F:peptidase activity"/>
    <property type="evidence" value="ECO:0007669"/>
    <property type="project" value="UniProtKB-KW"/>
</dbReference>
<accession>A0A239MK64</accession>
<dbReference type="InterPro" id="IPR011650">
    <property type="entry name" value="Peptidase_M20_dimer"/>
</dbReference>
<evidence type="ECO:0000259" key="4">
    <source>
        <dbReference type="Pfam" id="PF07687"/>
    </source>
</evidence>
<proteinExistence type="predicted"/>
<dbReference type="SUPFAM" id="SSF53187">
    <property type="entry name" value="Zn-dependent exopeptidases"/>
    <property type="match status" value="1"/>
</dbReference>
<dbReference type="PROSITE" id="PS51257">
    <property type="entry name" value="PROKAR_LIPOPROTEIN"/>
    <property type="match status" value="1"/>
</dbReference>
<organism evidence="5 6">
    <name type="scientific">Granulicella rosea</name>
    <dbReference type="NCBI Taxonomy" id="474952"/>
    <lineage>
        <taxon>Bacteria</taxon>
        <taxon>Pseudomonadati</taxon>
        <taxon>Acidobacteriota</taxon>
        <taxon>Terriglobia</taxon>
        <taxon>Terriglobales</taxon>
        <taxon>Acidobacteriaceae</taxon>
        <taxon>Granulicella</taxon>
    </lineage>
</organism>
<keyword evidence="1" id="KW-0645">Protease</keyword>
<name>A0A239MK64_9BACT</name>
<dbReference type="PANTHER" id="PTHR43270:SF4">
    <property type="entry name" value="CARNOSINE DIPEPTIDASE 2, ISOFORM A"/>
    <property type="match status" value="1"/>
</dbReference>
<protein>
    <submittedName>
        <fullName evidence="5">Acetylornithine deacetylase/Succinyl-diaminopimelate desuccinylase</fullName>
    </submittedName>
</protein>
<dbReference type="Gene3D" id="3.30.70.360">
    <property type="match status" value="1"/>
</dbReference>
<dbReference type="Gene3D" id="3.40.630.10">
    <property type="entry name" value="Zn peptidases"/>
    <property type="match status" value="1"/>
</dbReference>
<evidence type="ECO:0000256" key="3">
    <source>
        <dbReference type="ARBA" id="ARBA00022801"/>
    </source>
</evidence>
<evidence type="ECO:0000313" key="5">
    <source>
        <dbReference type="EMBL" id="SNT43055.1"/>
    </source>
</evidence>
<sequence>MRYPKLVATSALLTLALAGCKQDAPKTVASTADAGPKLGIRPYGDETIKIDNSKIEPALLPVFKYIDDHIDEHVTNLQKWIQQPSISNSGEGIPETAEMVKGFFDKLGCQESKVYDMGMTEWGQPGNPVVYAKLDEGAPKTLMVYWMYDTMPVTQPDNWVAPPFEGRLVDGKTAGLDPAFKKVLIGRGANNSKGPEMTELNAIMSMKAAMGKLPVNLIFVAEGDEERMSMGLRKFVTTHPELIKPADALLMFGGQTGNGAAASGIRGGSEGLMYLELTTSGKAWGRGPTVSDIHGAFKRSVDSPAWRHIQMLASLTSKDGNTPRIDGFMDNIQPLSTAELENFKLAAAKMDLKKSAENLGVARFISDDPLTVLKNSRYATAFNLDGIWGGNMYAGGSGAILPNKITSKHSIRYLPNMHSADILKKIRAQLDKNGYPDVQVRLIGDMPWSTMSYDTDVARSVEKMYDAFGISYSIPAAGESILMDAGGAGAWPGYLFTNGKQGDPNITPIGLPIAGGGVGFGGRSHAANEFWLIEGAGKIYGLAGAEKSIVTEIYNYSKMTTVAPKSGKR</sequence>
<dbReference type="RefSeq" id="WP_089410427.1">
    <property type="nucleotide sequence ID" value="NZ_FZOU01000015.1"/>
</dbReference>
<feature type="domain" description="Peptidase M20 dimerisation" evidence="4">
    <location>
        <begin position="292"/>
        <end position="436"/>
    </location>
</feature>
<keyword evidence="2" id="KW-0479">Metal-binding</keyword>
<dbReference type="GO" id="GO:0046872">
    <property type="term" value="F:metal ion binding"/>
    <property type="evidence" value="ECO:0007669"/>
    <property type="project" value="UniProtKB-KW"/>
</dbReference>
<keyword evidence="3" id="KW-0378">Hydrolase</keyword>
<keyword evidence="6" id="KW-1185">Reference proteome</keyword>
<dbReference type="GO" id="GO:0006508">
    <property type="term" value="P:proteolysis"/>
    <property type="evidence" value="ECO:0007669"/>
    <property type="project" value="UniProtKB-KW"/>
</dbReference>
<gene>
    <name evidence="5" type="ORF">SAMN05421770_1155</name>
</gene>
<dbReference type="InterPro" id="IPR002933">
    <property type="entry name" value="Peptidase_M20"/>
</dbReference>
<dbReference type="EMBL" id="FZOU01000015">
    <property type="protein sequence ID" value="SNT43055.1"/>
    <property type="molecule type" value="Genomic_DNA"/>
</dbReference>
<dbReference type="OrthoDB" id="102894at2"/>
<dbReference type="Pfam" id="PF07687">
    <property type="entry name" value="M20_dimer"/>
    <property type="match status" value="1"/>
</dbReference>
<evidence type="ECO:0000256" key="2">
    <source>
        <dbReference type="ARBA" id="ARBA00022723"/>
    </source>
</evidence>
<reference evidence="5 6" key="1">
    <citation type="submission" date="2017-06" db="EMBL/GenBank/DDBJ databases">
        <authorList>
            <person name="Kim H.J."/>
            <person name="Triplett B.A."/>
        </authorList>
    </citation>
    <scope>NUCLEOTIDE SEQUENCE [LARGE SCALE GENOMIC DNA]</scope>
    <source>
        <strain evidence="5 6">DSM 18704</strain>
    </source>
</reference>